<accession>A0A7W9HDF2</accession>
<feature type="region of interest" description="Disordered" evidence="1">
    <location>
        <begin position="1"/>
        <end position="21"/>
    </location>
</feature>
<dbReference type="EMBL" id="JACHMO010000001">
    <property type="protein sequence ID" value="MBB5800238.1"/>
    <property type="molecule type" value="Genomic_DNA"/>
</dbReference>
<evidence type="ECO:0000313" key="3">
    <source>
        <dbReference type="Proteomes" id="UP000552097"/>
    </source>
</evidence>
<dbReference type="AlphaFoldDB" id="A0A7W9HDF2"/>
<name>A0A7W9HDF2_9PSEU</name>
<evidence type="ECO:0000313" key="2">
    <source>
        <dbReference type="EMBL" id="MBB5800238.1"/>
    </source>
</evidence>
<evidence type="ECO:0000256" key="1">
    <source>
        <dbReference type="SAM" id="MobiDB-lite"/>
    </source>
</evidence>
<sequence>MLTKRPSASTQTGCHDVASTVPVVPSSDSTLRRVMSSSSVWTMVATTSRSVVSPVVGSVALTLSPMSTSEIGLVDPSAINTGGLINEYEPTAA</sequence>
<organism evidence="2 3">
    <name type="scientific">Saccharothrix ecbatanensis</name>
    <dbReference type="NCBI Taxonomy" id="1105145"/>
    <lineage>
        <taxon>Bacteria</taxon>
        <taxon>Bacillati</taxon>
        <taxon>Actinomycetota</taxon>
        <taxon>Actinomycetes</taxon>
        <taxon>Pseudonocardiales</taxon>
        <taxon>Pseudonocardiaceae</taxon>
        <taxon>Saccharothrix</taxon>
    </lineage>
</organism>
<comment type="caution">
    <text evidence="2">The sequence shown here is derived from an EMBL/GenBank/DDBJ whole genome shotgun (WGS) entry which is preliminary data.</text>
</comment>
<proteinExistence type="predicted"/>
<gene>
    <name evidence="2" type="ORF">F4560_000006</name>
</gene>
<dbReference type="Proteomes" id="UP000552097">
    <property type="component" value="Unassembled WGS sequence"/>
</dbReference>
<protein>
    <submittedName>
        <fullName evidence="2">Uncharacterized protein</fullName>
    </submittedName>
</protein>
<keyword evidence="3" id="KW-1185">Reference proteome</keyword>
<reference evidence="2 3" key="1">
    <citation type="submission" date="2020-08" db="EMBL/GenBank/DDBJ databases">
        <title>Sequencing the genomes of 1000 actinobacteria strains.</title>
        <authorList>
            <person name="Klenk H.-P."/>
        </authorList>
    </citation>
    <scope>NUCLEOTIDE SEQUENCE [LARGE SCALE GENOMIC DNA]</scope>
    <source>
        <strain evidence="2 3">DSM 45486</strain>
    </source>
</reference>
<feature type="compositionally biased region" description="Polar residues" evidence="1">
    <location>
        <begin position="1"/>
        <end position="13"/>
    </location>
</feature>